<evidence type="ECO:0000256" key="1">
    <source>
        <dbReference type="ARBA" id="ARBA00004123"/>
    </source>
</evidence>
<dbReference type="AlphaFoldDB" id="F2DDZ2"/>
<dbReference type="SMART" id="SM00380">
    <property type="entry name" value="AP2"/>
    <property type="match status" value="1"/>
</dbReference>
<evidence type="ECO:0000256" key="3">
    <source>
        <dbReference type="ARBA" id="ARBA00023125"/>
    </source>
</evidence>
<dbReference type="PRINTS" id="PR00367">
    <property type="entry name" value="ETHRSPELEMNT"/>
</dbReference>
<dbReference type="FunFam" id="3.30.730.10:FF:000001">
    <property type="entry name" value="Ethylene-responsive transcription factor 2"/>
    <property type="match status" value="1"/>
</dbReference>
<feature type="domain" description="AP2/ERF" evidence="7">
    <location>
        <begin position="126"/>
        <end position="183"/>
    </location>
</feature>
<comment type="subcellular location">
    <subcellularLocation>
        <location evidence="1">Nucleus</location>
    </subcellularLocation>
</comment>
<feature type="region of interest" description="Disordered" evidence="6">
    <location>
        <begin position="184"/>
        <end position="207"/>
    </location>
</feature>
<organism evidence="8">
    <name type="scientific">Hordeum vulgare subsp. vulgare</name>
    <name type="common">Domesticated barley</name>
    <dbReference type="NCBI Taxonomy" id="112509"/>
    <lineage>
        <taxon>Eukaryota</taxon>
        <taxon>Viridiplantae</taxon>
        <taxon>Streptophyta</taxon>
        <taxon>Embryophyta</taxon>
        <taxon>Tracheophyta</taxon>
        <taxon>Spermatophyta</taxon>
        <taxon>Magnoliopsida</taxon>
        <taxon>Liliopsida</taxon>
        <taxon>Poales</taxon>
        <taxon>Poaceae</taxon>
        <taxon>BOP clade</taxon>
        <taxon>Pooideae</taxon>
        <taxon>Triticodae</taxon>
        <taxon>Triticeae</taxon>
        <taxon>Hordeinae</taxon>
        <taxon>Hordeum</taxon>
    </lineage>
</organism>
<keyword evidence="3" id="KW-0238">DNA-binding</keyword>
<feature type="compositionally biased region" description="Basic and acidic residues" evidence="6">
    <location>
        <begin position="21"/>
        <end position="36"/>
    </location>
</feature>
<feature type="region of interest" description="Disordered" evidence="6">
    <location>
        <begin position="1"/>
        <end position="36"/>
    </location>
</feature>
<dbReference type="InterPro" id="IPR016177">
    <property type="entry name" value="DNA-bd_dom_sf"/>
</dbReference>
<keyword evidence="4" id="KW-0804">Transcription</keyword>
<dbReference type="GO" id="GO:0003677">
    <property type="term" value="F:DNA binding"/>
    <property type="evidence" value="ECO:0007669"/>
    <property type="project" value="UniProtKB-KW"/>
</dbReference>
<dbReference type="CDD" id="cd00018">
    <property type="entry name" value="AP2"/>
    <property type="match status" value="1"/>
</dbReference>
<dbReference type="PROSITE" id="PS51032">
    <property type="entry name" value="AP2_ERF"/>
    <property type="match status" value="1"/>
</dbReference>
<reference evidence="8" key="1">
    <citation type="journal article" date="2011" name="Plant Physiol.">
        <title>Comprehensive sequence analysis of 24,783 barley full-length cDNAs derived from 12 clone libraries.</title>
        <authorList>
            <person name="Matsumoto T."/>
            <person name="Tanaka T."/>
            <person name="Sakai H."/>
            <person name="Amano N."/>
            <person name="Kanamori H."/>
            <person name="Kurita K."/>
            <person name="Kikuta A."/>
            <person name="Kamiya K."/>
            <person name="Yamamoto M."/>
            <person name="Ikawa H."/>
            <person name="Fujii N."/>
            <person name="Hori K."/>
            <person name="Itoh T."/>
            <person name="Sato K."/>
        </authorList>
    </citation>
    <scope>NUCLEOTIDE SEQUENCE</scope>
    <source>
        <tissue evidence="8">Shoot and root</tissue>
    </source>
</reference>
<dbReference type="GO" id="GO:0005634">
    <property type="term" value="C:nucleus"/>
    <property type="evidence" value="ECO:0007669"/>
    <property type="project" value="UniProtKB-SubCell"/>
</dbReference>
<evidence type="ECO:0000313" key="8">
    <source>
        <dbReference type="EMBL" id="BAJ93313.1"/>
    </source>
</evidence>
<dbReference type="InterPro" id="IPR036955">
    <property type="entry name" value="AP2/ERF_dom_sf"/>
</dbReference>
<keyword evidence="2" id="KW-0805">Transcription regulation</keyword>
<dbReference type="InterPro" id="IPR001471">
    <property type="entry name" value="AP2/ERF_dom"/>
</dbReference>
<evidence type="ECO:0000256" key="6">
    <source>
        <dbReference type="SAM" id="MobiDB-lite"/>
    </source>
</evidence>
<feature type="compositionally biased region" description="Basic residues" evidence="6">
    <location>
        <begin position="190"/>
        <end position="201"/>
    </location>
</feature>
<feature type="non-terminal residue" evidence="8">
    <location>
        <position position="1"/>
    </location>
</feature>
<dbReference type="PANTHER" id="PTHR31190:SF194">
    <property type="entry name" value="AP2 DOMAIN CONTAINING PROTEIN"/>
    <property type="match status" value="1"/>
</dbReference>
<evidence type="ECO:0000259" key="7">
    <source>
        <dbReference type="PROSITE" id="PS51032"/>
    </source>
</evidence>
<dbReference type="Gene3D" id="3.30.730.10">
    <property type="entry name" value="AP2/ERF domain"/>
    <property type="match status" value="1"/>
</dbReference>
<dbReference type="Pfam" id="PF00847">
    <property type="entry name" value="AP2"/>
    <property type="match status" value="1"/>
</dbReference>
<sequence length="345" mass="38009">SRRRRAVRRSRRQRAAGPAHELQEGRREQEAPHQHYADDDFEAAFEDFDDDLDGGGDHVVFASKLALSPGPGRVTLIVSSECAIVKRTRFTGVGSWYHGRLMRFPFAAYDGCRAAHAASRNKRTGHLHGIRQRPWGKWGAEIRDPHKGTRVWLGTFDTADDAARAYDVAARRLRGSKAKVNFPEAARAGARPRRASRRTAQKPHCPPAWTTAYSASVAARKQPEQDDMMVKTELMEFFDVGAFVDLTTAVTALPPVTARTFADTMPRVDEDSSVGSGGGAMLGFADELGFDPFMMFQLPCSDMYESADSIFAGDAVIPDALSVDSGMDAVSLWSFDEFPMDSAIF</sequence>
<accession>F2DDZ2</accession>
<keyword evidence="5" id="KW-0539">Nucleus</keyword>
<dbReference type="InterPro" id="IPR044808">
    <property type="entry name" value="ERF_plant"/>
</dbReference>
<dbReference type="EMBL" id="AK362109">
    <property type="protein sequence ID" value="BAJ93313.1"/>
    <property type="molecule type" value="mRNA"/>
</dbReference>
<evidence type="ECO:0000256" key="5">
    <source>
        <dbReference type="ARBA" id="ARBA00023242"/>
    </source>
</evidence>
<dbReference type="GO" id="GO:0009873">
    <property type="term" value="P:ethylene-activated signaling pathway"/>
    <property type="evidence" value="ECO:0007669"/>
    <property type="project" value="InterPro"/>
</dbReference>
<protein>
    <submittedName>
        <fullName evidence="8">Predicted protein</fullName>
    </submittedName>
</protein>
<feature type="compositionally biased region" description="Basic residues" evidence="6">
    <location>
        <begin position="1"/>
        <end position="14"/>
    </location>
</feature>
<dbReference type="PANTHER" id="PTHR31190">
    <property type="entry name" value="DNA-BINDING DOMAIN"/>
    <property type="match status" value="1"/>
</dbReference>
<evidence type="ECO:0000256" key="4">
    <source>
        <dbReference type="ARBA" id="ARBA00023163"/>
    </source>
</evidence>
<dbReference type="GO" id="GO:0003700">
    <property type="term" value="F:DNA-binding transcription factor activity"/>
    <property type="evidence" value="ECO:0007669"/>
    <property type="project" value="InterPro"/>
</dbReference>
<proteinExistence type="evidence at transcript level"/>
<name>F2DDZ2_HORVV</name>
<evidence type="ECO:0000256" key="2">
    <source>
        <dbReference type="ARBA" id="ARBA00023015"/>
    </source>
</evidence>
<dbReference type="SUPFAM" id="SSF54171">
    <property type="entry name" value="DNA-binding domain"/>
    <property type="match status" value="1"/>
</dbReference>